<organism evidence="2 3">
    <name type="scientific">Raineya orbicola</name>
    <dbReference type="NCBI Taxonomy" id="2016530"/>
    <lineage>
        <taxon>Bacteria</taxon>
        <taxon>Pseudomonadati</taxon>
        <taxon>Bacteroidota</taxon>
        <taxon>Cytophagia</taxon>
        <taxon>Cytophagales</taxon>
        <taxon>Raineyaceae</taxon>
        <taxon>Raineya</taxon>
    </lineage>
</organism>
<dbReference type="EMBL" id="NKXO01000024">
    <property type="protein sequence ID" value="PKQ68587.1"/>
    <property type="molecule type" value="Genomic_DNA"/>
</dbReference>
<evidence type="ECO:0000313" key="2">
    <source>
        <dbReference type="EMBL" id="PKQ68587.1"/>
    </source>
</evidence>
<feature type="compositionally biased region" description="Low complexity" evidence="1">
    <location>
        <begin position="487"/>
        <end position="502"/>
    </location>
</feature>
<comment type="caution">
    <text evidence="2">The sequence shown here is derived from an EMBL/GenBank/DDBJ whole genome shotgun (WGS) entry which is preliminary data.</text>
</comment>
<dbReference type="RefSeq" id="WP_101358921.1">
    <property type="nucleotide sequence ID" value="NZ_NKXO01000024.1"/>
</dbReference>
<evidence type="ECO:0008006" key="4">
    <source>
        <dbReference type="Google" id="ProtNLM"/>
    </source>
</evidence>
<keyword evidence="3" id="KW-1185">Reference proteome</keyword>
<dbReference type="OrthoDB" id="2485468at2"/>
<name>A0A2N3IE40_9BACT</name>
<dbReference type="PANTHER" id="PTHR37841">
    <property type="entry name" value="GLR2918 PROTEIN"/>
    <property type="match status" value="1"/>
</dbReference>
<dbReference type="PANTHER" id="PTHR37841:SF1">
    <property type="entry name" value="DUF3298 DOMAIN-CONTAINING PROTEIN"/>
    <property type="match status" value="1"/>
</dbReference>
<dbReference type="Pfam" id="PF14903">
    <property type="entry name" value="WG_beta_rep"/>
    <property type="match status" value="3"/>
</dbReference>
<accession>A0A2N3IE40</accession>
<gene>
    <name evidence="2" type="ORF">Rain11_1654</name>
</gene>
<feature type="region of interest" description="Disordered" evidence="1">
    <location>
        <begin position="481"/>
        <end position="509"/>
    </location>
</feature>
<reference evidence="2 3" key="1">
    <citation type="submission" date="2017-06" db="EMBL/GenBank/DDBJ databases">
        <title>Raineya orbicola gen. nov., sp. nov. a slightly thermophilic bacterium of the phylum Bacteroidetes and the description of Raineyaceae fam. nov.</title>
        <authorList>
            <person name="Albuquerque L."/>
            <person name="Polonia A.R.M."/>
            <person name="Barroso C."/>
            <person name="Froufe H.J.C."/>
            <person name="Lage O."/>
            <person name="Lobo-Da-Cunha A."/>
            <person name="Egas C."/>
            <person name="Da Costa M.S."/>
        </authorList>
    </citation>
    <scope>NUCLEOTIDE SEQUENCE [LARGE SCALE GENOMIC DNA]</scope>
    <source>
        <strain evidence="2 3">SPSPC-11</strain>
    </source>
</reference>
<protein>
    <recommendedName>
        <fullName evidence="4">KWG Leptospira</fullName>
    </recommendedName>
</protein>
<evidence type="ECO:0000256" key="1">
    <source>
        <dbReference type="SAM" id="MobiDB-lite"/>
    </source>
</evidence>
<proteinExistence type="predicted"/>
<dbReference type="InterPro" id="IPR032774">
    <property type="entry name" value="WG_beta_rep"/>
</dbReference>
<evidence type="ECO:0000313" key="3">
    <source>
        <dbReference type="Proteomes" id="UP000233387"/>
    </source>
</evidence>
<dbReference type="AlphaFoldDB" id="A0A2N3IE40"/>
<sequence length="509" mass="60128">MKKLLGLLFLTGALHGFSQNLIPAEKKGKWGFVKEGSKKFAIKPTFQEVMPFGKMISAERAFARQSGQWGVIDARGKWLVKPTYDTLFQLKKAQTLWILAKTGKEKFILNDKGEKITPAFSDFEPYNQKIFLVVKDKMWGLWWNENSSFNEILPTAYERIGIANEELDVFYAQKDKKVKFYNVLTKQFSEEYDKHRLLKVTTKEDSTRKRIAYLVVERQGKKGLLNPTDFKVILPIIFEDIRQIPNQQNKILFEVLKDGLFGIFDNQGKVILPTEFQRISFLYRDFILAMKNAQWGAYNYEGKQILSHLYQDIRYWKDANVFAVQKDTLHGIVSYEEKNILPFSYEAVDILSFEKPFYIRLTQKKKQKIVILEGEKILPYLKNEYEKIQNFNEKYWYAQTLLKKMLIDKATQKVWLIPPHTRIEDGKRLYMTIVDSQRVMKPFAENQPEGTFYLENEDKAFFWRPTENKIIPTAKIKEFGKEEKELNNQQPQNNNSPQNNPPRRIRRRR</sequence>
<dbReference type="Proteomes" id="UP000233387">
    <property type="component" value="Unassembled WGS sequence"/>
</dbReference>